<feature type="domain" description="DUF4484" evidence="2">
    <location>
        <begin position="295"/>
        <end position="451"/>
    </location>
</feature>
<feature type="compositionally biased region" description="Low complexity" evidence="1">
    <location>
        <begin position="75"/>
        <end position="90"/>
    </location>
</feature>
<organism evidence="3 4">
    <name type="scientific">Lithohypha guttulata</name>
    <dbReference type="NCBI Taxonomy" id="1690604"/>
    <lineage>
        <taxon>Eukaryota</taxon>
        <taxon>Fungi</taxon>
        <taxon>Dikarya</taxon>
        <taxon>Ascomycota</taxon>
        <taxon>Pezizomycotina</taxon>
        <taxon>Eurotiomycetes</taxon>
        <taxon>Chaetothyriomycetidae</taxon>
        <taxon>Chaetothyriales</taxon>
        <taxon>Trichomeriaceae</taxon>
        <taxon>Lithohypha</taxon>
    </lineage>
</organism>
<dbReference type="PANTHER" id="PTHR28153:SF1">
    <property type="entry name" value="DUF4484 DOMAIN-CONTAINING PROTEIN"/>
    <property type="match status" value="1"/>
</dbReference>
<dbReference type="EMBL" id="JAVRRJ010000001">
    <property type="protein sequence ID" value="KAK5091324.1"/>
    <property type="molecule type" value="Genomic_DNA"/>
</dbReference>
<dbReference type="InterPro" id="IPR028115">
    <property type="entry name" value="DUF4484"/>
</dbReference>
<feature type="compositionally biased region" description="Basic and acidic residues" evidence="1">
    <location>
        <begin position="50"/>
        <end position="68"/>
    </location>
</feature>
<dbReference type="Pfam" id="PF09804">
    <property type="entry name" value="DENND11"/>
    <property type="match status" value="1"/>
</dbReference>
<dbReference type="PANTHER" id="PTHR28153">
    <property type="entry name" value="PROTEIN, PUTATIVE-RELATED"/>
    <property type="match status" value="1"/>
</dbReference>
<accession>A0AAN7T7Q0</accession>
<evidence type="ECO:0000313" key="3">
    <source>
        <dbReference type="EMBL" id="KAK5091324.1"/>
    </source>
</evidence>
<comment type="caution">
    <text evidence="3">The sequence shown here is derived from an EMBL/GenBank/DDBJ whole genome shotgun (WGS) entry which is preliminary data.</text>
</comment>
<dbReference type="InterPro" id="IPR018626">
    <property type="entry name" value="LCHN/Anr2"/>
</dbReference>
<dbReference type="Proteomes" id="UP001309876">
    <property type="component" value="Unassembled WGS sequence"/>
</dbReference>
<dbReference type="Pfam" id="PF14831">
    <property type="entry name" value="DUF4484"/>
    <property type="match status" value="1"/>
</dbReference>
<dbReference type="AlphaFoldDB" id="A0AAN7T7Q0"/>
<name>A0AAN7T7Q0_9EURO</name>
<evidence type="ECO:0000256" key="1">
    <source>
        <dbReference type="SAM" id="MobiDB-lite"/>
    </source>
</evidence>
<dbReference type="GO" id="GO:0005811">
    <property type="term" value="C:lipid droplet"/>
    <property type="evidence" value="ECO:0007669"/>
    <property type="project" value="TreeGrafter"/>
</dbReference>
<proteinExistence type="predicted"/>
<feature type="region of interest" description="Disordered" evidence="1">
    <location>
        <begin position="50"/>
        <end position="90"/>
    </location>
</feature>
<protein>
    <recommendedName>
        <fullName evidence="2">DUF4484 domain-containing protein</fullName>
    </recommendedName>
</protein>
<evidence type="ECO:0000259" key="2">
    <source>
        <dbReference type="Pfam" id="PF14831"/>
    </source>
</evidence>
<dbReference type="InterPro" id="IPR053056">
    <property type="entry name" value="Lipid_Metab_Assoc_Protein"/>
</dbReference>
<sequence length="453" mass="50645">MLAVGVLVPLDARKLGKSFIYAQELKELARQLIDNLNNHDPLEKFWEEHRSKKENEQRDGSESHDSHGYQKTRAPSISISTSPSNSPTLPAHHPALALPELLTMFGPLLFPLFRAALLQKRILILGEAPVEHICNAVYSLSVLSSLPRSTVALLPHFEREQPKYQPLFNIGVADIPYLREAQDSWIACTTDDVLATKPQLFDMLVILPTSTSMGKVGNKVYPKLIYSTPQLSKQFPKQGLRASQRDARKYLGLKENIQRLDSSALVSNHINSVTSDDDASTTSSISTVADHREAVEPASWTVIAYTSLIWWVSAGDRRSGLLEAEELVDEQDEALLRDAVAGDIMTKEVAMVAYFQKLSTLIFSVLRNAVDRSTPNGEERYRDDDGEDAALLSQENDKNEDLVDITEEDIRAMGLNVWSESDKHFIQEMVAFWWKKEAVVHGGTVECCGVRFA</sequence>
<gene>
    <name evidence="3" type="ORF">LTR05_001507</name>
</gene>
<evidence type="ECO:0000313" key="4">
    <source>
        <dbReference type="Proteomes" id="UP001309876"/>
    </source>
</evidence>
<keyword evidence="4" id="KW-1185">Reference proteome</keyword>
<reference evidence="3 4" key="1">
    <citation type="submission" date="2023-08" db="EMBL/GenBank/DDBJ databases">
        <title>Black Yeasts Isolated from many extreme environments.</title>
        <authorList>
            <person name="Coleine C."/>
            <person name="Stajich J.E."/>
            <person name="Selbmann L."/>
        </authorList>
    </citation>
    <scope>NUCLEOTIDE SEQUENCE [LARGE SCALE GENOMIC DNA]</scope>
    <source>
        <strain evidence="3 4">CCFEE 5910</strain>
    </source>
</reference>